<evidence type="ECO:0000313" key="1">
    <source>
        <dbReference type="EMBL" id="KAK4007032.1"/>
    </source>
</evidence>
<gene>
    <name evidence="1" type="ORF">OUZ56_012187</name>
</gene>
<accession>A0ABQ9Z2A2</accession>
<dbReference type="PANTHER" id="PTHR47501:SF5">
    <property type="entry name" value="HAT C-TERMINAL DIMERISATION DOMAIN-CONTAINING PROTEIN"/>
    <property type="match status" value="1"/>
</dbReference>
<dbReference type="SUPFAM" id="SSF53098">
    <property type="entry name" value="Ribonuclease H-like"/>
    <property type="match status" value="1"/>
</dbReference>
<comment type="caution">
    <text evidence="1">The sequence shown here is derived from an EMBL/GenBank/DDBJ whole genome shotgun (WGS) entry which is preliminary data.</text>
</comment>
<organism evidence="1 2">
    <name type="scientific">Daphnia magna</name>
    <dbReference type="NCBI Taxonomy" id="35525"/>
    <lineage>
        <taxon>Eukaryota</taxon>
        <taxon>Metazoa</taxon>
        <taxon>Ecdysozoa</taxon>
        <taxon>Arthropoda</taxon>
        <taxon>Crustacea</taxon>
        <taxon>Branchiopoda</taxon>
        <taxon>Diplostraca</taxon>
        <taxon>Cladocera</taxon>
        <taxon>Anomopoda</taxon>
        <taxon>Daphniidae</taxon>
        <taxon>Daphnia</taxon>
    </lineage>
</organism>
<reference evidence="1 2" key="1">
    <citation type="journal article" date="2023" name="Nucleic Acids Res.">
        <title>The hologenome of Daphnia magna reveals possible DNA methylation and microbiome-mediated evolution of the host genome.</title>
        <authorList>
            <person name="Chaturvedi A."/>
            <person name="Li X."/>
            <person name="Dhandapani V."/>
            <person name="Marshall H."/>
            <person name="Kissane S."/>
            <person name="Cuenca-Cambronero M."/>
            <person name="Asole G."/>
            <person name="Calvet F."/>
            <person name="Ruiz-Romero M."/>
            <person name="Marangio P."/>
            <person name="Guigo R."/>
            <person name="Rago D."/>
            <person name="Mirbahai L."/>
            <person name="Eastwood N."/>
            <person name="Colbourne J.K."/>
            <person name="Zhou J."/>
            <person name="Mallon E."/>
            <person name="Orsini L."/>
        </authorList>
    </citation>
    <scope>NUCLEOTIDE SEQUENCE [LARGE SCALE GENOMIC DNA]</scope>
    <source>
        <strain evidence="1">LRV0_1</strain>
    </source>
</reference>
<dbReference type="Proteomes" id="UP001234178">
    <property type="component" value="Unassembled WGS sequence"/>
</dbReference>
<dbReference type="InterPro" id="IPR012337">
    <property type="entry name" value="RNaseH-like_sf"/>
</dbReference>
<dbReference type="PANTHER" id="PTHR47501">
    <property type="entry name" value="TRANSPOSASE-RELATED"/>
    <property type="match status" value="1"/>
</dbReference>
<evidence type="ECO:0000313" key="2">
    <source>
        <dbReference type="Proteomes" id="UP001234178"/>
    </source>
</evidence>
<sequence length="344" mass="39563">MELNSKSSSSNEALRQRRSKLHQAKLNYAVVQPISKKEQSAVDQLILNYIINEARPLETLRKLIESEREASHGKLLQTPATVKHVCLAVDMWSTLKRSFMGVTCHWIEEETYKRRSAALACKRFKVKESDGEVNIISDEESDSEDLDFYIELEIENNGKLYKKEKKSQNNKKVKESDEEVNIIIDEESDSEDLDFVDIELEIENNGIISIGDMLDHLIVECVDDGGNTTLYNSAHLPEHIRCASHLLNLLASADFDKVLLTNRIFKEKYKRAIGCQIKTPCETRWNSKFDAIEDILSKDQDKLDEVMSSLQLEIMDDRPNSIKRIPIGHESNCRLPRHSTRRKE</sequence>
<protein>
    <submittedName>
        <fullName evidence="1">Uncharacterized protein</fullName>
    </submittedName>
</protein>
<keyword evidence="2" id="KW-1185">Reference proteome</keyword>
<name>A0ABQ9Z2A2_9CRUS</name>
<dbReference type="EMBL" id="JAOYFB010000002">
    <property type="protein sequence ID" value="KAK4007032.1"/>
    <property type="molecule type" value="Genomic_DNA"/>
</dbReference>
<proteinExistence type="predicted"/>